<dbReference type="InterPro" id="IPR036514">
    <property type="entry name" value="SGNH_hydro_sf"/>
</dbReference>
<dbReference type="Proteomes" id="UP000218238">
    <property type="component" value="Unassembled WGS sequence"/>
</dbReference>
<comment type="caution">
    <text evidence="1">The sequence shown here is derived from an EMBL/GenBank/DDBJ whole genome shotgun (WGS) entry which is preliminary data.</text>
</comment>
<protein>
    <submittedName>
        <fullName evidence="1">G-D-S-L family lipolytic protein</fullName>
    </submittedName>
</protein>
<evidence type="ECO:0000313" key="2">
    <source>
        <dbReference type="Proteomes" id="UP000218238"/>
    </source>
</evidence>
<dbReference type="InterPro" id="IPR001087">
    <property type="entry name" value="GDSL"/>
</dbReference>
<gene>
    <name evidence="1" type="ORF">CK510_19950</name>
</gene>
<organism evidence="1 2">
    <name type="scientific">Brunnivagina elsteri CCALA 953</name>
    <dbReference type="NCBI Taxonomy" id="987040"/>
    <lineage>
        <taxon>Bacteria</taxon>
        <taxon>Bacillati</taxon>
        <taxon>Cyanobacteriota</taxon>
        <taxon>Cyanophyceae</taxon>
        <taxon>Nostocales</taxon>
        <taxon>Calotrichaceae</taxon>
        <taxon>Brunnivagina</taxon>
    </lineage>
</organism>
<dbReference type="AlphaFoldDB" id="A0A2A2TEZ6"/>
<evidence type="ECO:0000313" key="1">
    <source>
        <dbReference type="EMBL" id="PAX52330.1"/>
    </source>
</evidence>
<reference evidence="1 2" key="1">
    <citation type="submission" date="2017-08" db="EMBL/GenBank/DDBJ databases">
        <title>Draft genome sequence of filamentous cyanobacterium Calothrix elsteri CCALA 953.</title>
        <authorList>
            <person name="Gagunashvili A.N."/>
            <person name="Elster J."/>
            <person name="Andresson O.S."/>
        </authorList>
    </citation>
    <scope>NUCLEOTIDE SEQUENCE [LARGE SCALE GENOMIC DNA]</scope>
    <source>
        <strain evidence="1 2">CCALA 953</strain>
    </source>
</reference>
<sequence>MQTVLTTSSMQLSLRSTPTQTQPKKIVALGDSLIYGFGDPDGGGWVERLRRLWMLPDSPGHVVYNLGVRGDRTM</sequence>
<keyword evidence="2" id="KW-1185">Reference proteome</keyword>
<feature type="non-terminal residue" evidence="1">
    <location>
        <position position="74"/>
    </location>
</feature>
<dbReference type="EMBL" id="NTFS01000252">
    <property type="protein sequence ID" value="PAX52330.1"/>
    <property type="molecule type" value="Genomic_DNA"/>
</dbReference>
<dbReference type="SUPFAM" id="SSF52266">
    <property type="entry name" value="SGNH hydrolase"/>
    <property type="match status" value="1"/>
</dbReference>
<dbReference type="Pfam" id="PF00657">
    <property type="entry name" value="Lipase_GDSL"/>
    <property type="match status" value="1"/>
</dbReference>
<dbReference type="GO" id="GO:0016788">
    <property type="term" value="F:hydrolase activity, acting on ester bonds"/>
    <property type="evidence" value="ECO:0007669"/>
    <property type="project" value="InterPro"/>
</dbReference>
<dbReference type="Gene3D" id="3.40.50.1110">
    <property type="entry name" value="SGNH hydrolase"/>
    <property type="match status" value="1"/>
</dbReference>
<accession>A0A2A2TEZ6</accession>
<proteinExistence type="predicted"/>
<name>A0A2A2TEZ6_9CYAN</name>
<dbReference type="RefSeq" id="WP_342745985.1">
    <property type="nucleotide sequence ID" value="NZ_NTFS01000252.1"/>
</dbReference>